<dbReference type="eggNOG" id="arCOG04232">
    <property type="taxonomic scope" value="Archaea"/>
</dbReference>
<evidence type="ECO:0000313" key="5">
    <source>
        <dbReference type="EMBL" id="AAV45645.1"/>
    </source>
</evidence>
<dbReference type="PANTHER" id="PTHR48101">
    <property type="entry name" value="METHYLMALONYL-COA MUTASE, MITOCHONDRIAL-RELATED"/>
    <property type="match status" value="1"/>
</dbReference>
<accession>Q5V4A8</accession>
<dbReference type="EMBL" id="AY596297">
    <property type="protein sequence ID" value="AAV45645.1"/>
    <property type="molecule type" value="Genomic_DNA"/>
</dbReference>
<reference evidence="5 7" key="1">
    <citation type="journal article" date="2004" name="Genome Res.">
        <title>Genome sequence of Haloarcula marismortui: a halophilic archaeon from the Dead Sea.</title>
        <authorList>
            <person name="Baliga N.S."/>
            <person name="Bonneau R."/>
            <person name="Facciotti M.T."/>
            <person name="Pan M."/>
            <person name="Glusman G."/>
            <person name="Deutsch E.W."/>
            <person name="Shannon P."/>
            <person name="Chiu Y."/>
            <person name="Weng R.S."/>
            <person name="Gan R.R."/>
            <person name="Hung P."/>
            <person name="Date S.V."/>
            <person name="Marcotte E."/>
            <person name="Hood L."/>
            <person name="Ng W.V."/>
        </authorList>
    </citation>
    <scope>NUCLEOTIDE SEQUENCE [LARGE SCALE GENOMIC DNA]</scope>
    <source>
        <strain evidence="5">ATCC 43049</strain>
        <strain evidence="7">ATCC 43049 / DSM 3752 / JCM 8966 / VKM B-1809</strain>
    </source>
</reference>
<feature type="coiled-coil region" evidence="2">
    <location>
        <begin position="475"/>
        <end position="502"/>
    </location>
</feature>
<dbReference type="PaxDb" id="272569-rrnAC0637"/>
<dbReference type="InterPro" id="IPR016176">
    <property type="entry name" value="Cbl-dep_enz_cat"/>
</dbReference>
<evidence type="ECO:0000256" key="3">
    <source>
        <dbReference type="SAM" id="MobiDB-lite"/>
    </source>
</evidence>
<evidence type="ECO:0000313" key="7">
    <source>
        <dbReference type="Proteomes" id="UP000001169"/>
    </source>
</evidence>
<dbReference type="PANTHER" id="PTHR48101:SF1">
    <property type="entry name" value="METHYLMALONYL-COA MUTASE, LARGE SUBUNIT"/>
    <property type="match status" value="1"/>
</dbReference>
<dbReference type="Proteomes" id="UP000298722">
    <property type="component" value="Chromosome"/>
</dbReference>
<dbReference type="PATRIC" id="fig|272569.17.peg.1391"/>
<dbReference type="SUPFAM" id="SSF51703">
    <property type="entry name" value="Cobalamin (vitamin B12)-dependent enzymes"/>
    <property type="match status" value="1"/>
</dbReference>
<feature type="compositionally biased region" description="Basic and acidic residues" evidence="3">
    <location>
        <begin position="28"/>
        <end position="46"/>
    </location>
</feature>
<dbReference type="NCBIfam" id="TIGR00641">
    <property type="entry name" value="acid_CoA_mut_N"/>
    <property type="match status" value="1"/>
</dbReference>
<dbReference type="Gene3D" id="3.20.20.240">
    <property type="entry name" value="Methylmalonyl-CoA mutase"/>
    <property type="match status" value="1"/>
</dbReference>
<organism evidence="5 7">
    <name type="scientific">Haloarcula marismortui (strain ATCC 43049 / DSM 3752 / JCM 8966 / VKM B-1809)</name>
    <name type="common">Halobacterium marismortui</name>
    <dbReference type="NCBI Taxonomy" id="272569"/>
    <lineage>
        <taxon>Archaea</taxon>
        <taxon>Methanobacteriati</taxon>
        <taxon>Methanobacteriota</taxon>
        <taxon>Stenosarchaea group</taxon>
        <taxon>Halobacteria</taxon>
        <taxon>Halobacteriales</taxon>
        <taxon>Haloarculaceae</taxon>
        <taxon>Haloarcula</taxon>
    </lineage>
</organism>
<feature type="region of interest" description="Disordered" evidence="3">
    <location>
        <begin position="1"/>
        <end position="46"/>
    </location>
</feature>
<name>Q5V4A8_HALMA</name>
<proteinExistence type="predicted"/>
<dbReference type="CDD" id="cd03680">
    <property type="entry name" value="MM_CoA_mutase_ICM_like"/>
    <property type="match status" value="1"/>
</dbReference>
<protein>
    <submittedName>
        <fullName evidence="5 6">Methylmalonyl-CoA mutase</fullName>
    </submittedName>
</protein>
<evidence type="ECO:0000256" key="1">
    <source>
        <dbReference type="ARBA" id="ARBA00023235"/>
    </source>
</evidence>
<sequence length="560" mass="62576">MFDPDELEEIRESKAQWEEDDVQPTVDRFGERKETFTTDTEGHEVDRLYTPADISDLDYEEDLGFPGQEPYTRGVYPTGYRGRLWTMRQYAGMGTATETNERFNYLLDQGQTGLSMAFDLPTQMGYDSDHAMAAGEVGKTGVAIDSLDDMETVFDGIPLDEVSTSMTINAPASVLLAMYIAVGDKQGVDREELRGTIQNDVLKEYIARNTFIYPPEPSMRLITDIFEFCAAETPKFNTISISGYHIREAGSTAAQEIAFTLGDGIEYVEAAIEAGLDVDEFAPQLSFFFASYNNIFEEVAKFRAARRLWAKIMDERFDAQNPKSKQLKFHTQTAGSTLTAQQIENNVVRVSYQALAAVLGGTQSLHTNGKDEAIGLPTEQSVRTALRTQQILAHESGAADTIDPLAGSYYVESLTDELEAEARELIEEVDERGGMRRSIEEQWVQRQIQDVAFERQREQEAGDRIIVGVNEYQVEEEGEQDIEEVDEAVEQAQQDNVATVREERDDEAVEAKLDALRGAAEGDENVMPYIIDAVKVYATTGEVCDVLRDVFGEYQPGSSM</sequence>
<evidence type="ECO:0000259" key="4">
    <source>
        <dbReference type="Pfam" id="PF01642"/>
    </source>
</evidence>
<dbReference type="HOGENOM" id="CLU_009523_5_1_2"/>
<dbReference type="GO" id="GO:0004494">
    <property type="term" value="F:methylmalonyl-CoA mutase activity"/>
    <property type="evidence" value="ECO:0007669"/>
    <property type="project" value="InterPro"/>
</dbReference>
<reference evidence="6 8" key="2">
    <citation type="submission" date="2019-04" db="EMBL/GenBank/DDBJ databases">
        <title>Methylomes of two halophilic Archaea, Haloarcula marismortui and Haloferax mediterranei.</title>
        <authorList>
            <person name="DasSarma S."/>
            <person name="DasSarma P."/>
            <person name="DasSarma S."/>
            <person name="Fomenkov A."/>
            <person name="Vincze T."/>
            <person name="Anton B.P."/>
            <person name="Roberts R.J."/>
        </authorList>
    </citation>
    <scope>NUCLEOTIDE SEQUENCE [LARGE SCALE GENOMIC DNA]</scope>
    <source>
        <strain evidence="6 8">ATCC 43049</strain>
    </source>
</reference>
<dbReference type="Pfam" id="PF01642">
    <property type="entry name" value="MM_CoA_mutase"/>
    <property type="match status" value="1"/>
</dbReference>
<keyword evidence="7" id="KW-1185">Reference proteome</keyword>
<dbReference type="STRING" id="272569.rrnAC0637"/>
<keyword evidence="1" id="KW-0413">Isomerase</keyword>
<dbReference type="GeneID" id="40151684"/>
<evidence type="ECO:0000256" key="2">
    <source>
        <dbReference type="SAM" id="Coils"/>
    </source>
</evidence>
<dbReference type="AlphaFoldDB" id="Q5V4A8"/>
<feature type="domain" description="Methylmalonyl-CoA mutase alpha/beta chain catalytic" evidence="4">
    <location>
        <begin position="40"/>
        <end position="553"/>
    </location>
</feature>
<evidence type="ECO:0000313" key="8">
    <source>
        <dbReference type="Proteomes" id="UP000298722"/>
    </source>
</evidence>
<dbReference type="GO" id="GO:0031419">
    <property type="term" value="F:cobalamin binding"/>
    <property type="evidence" value="ECO:0007669"/>
    <property type="project" value="InterPro"/>
</dbReference>
<dbReference type="InterPro" id="IPR006099">
    <property type="entry name" value="MeMalonylCoA_mutase_a/b_cat"/>
</dbReference>
<evidence type="ECO:0000313" key="6">
    <source>
        <dbReference type="EMBL" id="QCP90426.1"/>
    </source>
</evidence>
<gene>
    <name evidence="5" type="primary">mcmA1</name>
    <name evidence="5" type="ordered locus">rrnAC0637</name>
    <name evidence="6" type="ORF">E6P14_05975</name>
</gene>
<dbReference type="KEGG" id="hma:rrnAC0637"/>
<dbReference type="RefSeq" id="WP_011223148.1">
    <property type="nucleotide sequence ID" value="NC_006396.1"/>
</dbReference>
<dbReference type="EMBL" id="CP039138">
    <property type="protein sequence ID" value="QCP90426.1"/>
    <property type="molecule type" value="Genomic_DNA"/>
</dbReference>
<dbReference type="InterPro" id="IPR006098">
    <property type="entry name" value="MMCoA_mutase_a_cat"/>
</dbReference>
<keyword evidence="2" id="KW-0175">Coiled coil</keyword>
<dbReference type="Proteomes" id="UP000001169">
    <property type="component" value="Chromosome I"/>
</dbReference>
<dbReference type="EnsemblBacteria" id="AAV45645">
    <property type="protein sequence ID" value="AAV45645"/>
    <property type="gene ID" value="rrnAC0637"/>
</dbReference>